<reference evidence="1" key="2">
    <citation type="submission" date="2021-08" db="EMBL/GenBank/DDBJ databases">
        <authorList>
            <person name="Tani A."/>
            <person name="Ola A."/>
            <person name="Ogura Y."/>
            <person name="Katsura K."/>
            <person name="Hayashi T."/>
        </authorList>
    </citation>
    <scope>NUCLEOTIDE SEQUENCE</scope>
    <source>
        <strain evidence="1">DSM 16372</strain>
    </source>
</reference>
<comment type="caution">
    <text evidence="1">The sequence shown here is derived from an EMBL/GenBank/DDBJ whole genome shotgun (WGS) entry which is preliminary data.</text>
</comment>
<organism evidence="1 2">
    <name type="scientific">Methylobacterium hispanicum</name>
    <dbReference type="NCBI Taxonomy" id="270350"/>
    <lineage>
        <taxon>Bacteria</taxon>
        <taxon>Pseudomonadati</taxon>
        <taxon>Pseudomonadota</taxon>
        <taxon>Alphaproteobacteria</taxon>
        <taxon>Hyphomicrobiales</taxon>
        <taxon>Methylobacteriaceae</taxon>
        <taxon>Methylobacterium</taxon>
    </lineage>
</organism>
<evidence type="ECO:0000313" key="1">
    <source>
        <dbReference type="EMBL" id="GJD86910.1"/>
    </source>
</evidence>
<dbReference type="EMBL" id="BPQO01000001">
    <property type="protein sequence ID" value="GJD86910.1"/>
    <property type="molecule type" value="Genomic_DNA"/>
</dbReference>
<evidence type="ECO:0000313" key="2">
    <source>
        <dbReference type="Proteomes" id="UP001055247"/>
    </source>
</evidence>
<protein>
    <recommendedName>
        <fullName evidence="3">Recombinase domain-containing protein</fullName>
    </recommendedName>
</protein>
<evidence type="ECO:0008006" key="3">
    <source>
        <dbReference type="Google" id="ProtNLM"/>
    </source>
</evidence>
<gene>
    <name evidence="1" type="ORF">BHAOGJBA_0408</name>
</gene>
<name>A0AAV4ZGB5_9HYPH</name>
<sequence length="214" mass="24128">MSGAYVGFYWTLPVNRIGFRHLPRDAAAAAAVSTTIRYQRALTHRYVLALEGRLEGRLLGEIAFMDTRPDRATAAVHEALDRVSELTGGRRAALIHVAFDERSWRDNRYLVDHLRTLDIERIPLSPEPIVLDNQRLDPVQHFTDWRERETEAMAALRLDAYAGLRAVLADVPEGAGRWRVIAERLNADGITTVRGGRWTPENVRKLAGRLPQGS</sequence>
<proteinExistence type="predicted"/>
<reference evidence="1" key="1">
    <citation type="journal article" date="2016" name="Front. Microbiol.">
        <title>Genome Sequence of the Piezophilic, Mesophilic Sulfate-Reducing Bacterium Desulfovibrio indicus J2T.</title>
        <authorList>
            <person name="Cao J."/>
            <person name="Maignien L."/>
            <person name="Shao Z."/>
            <person name="Alain K."/>
            <person name="Jebbar M."/>
        </authorList>
    </citation>
    <scope>NUCLEOTIDE SEQUENCE</scope>
    <source>
        <strain evidence="1">DSM 16372</strain>
    </source>
</reference>
<accession>A0AAV4ZGB5</accession>
<dbReference type="Proteomes" id="UP001055247">
    <property type="component" value="Unassembled WGS sequence"/>
</dbReference>
<dbReference type="AlphaFoldDB" id="A0AAV4ZGB5"/>
<keyword evidence="2" id="KW-1185">Reference proteome</keyword>